<dbReference type="AlphaFoldDB" id="A0A9N7YYY1"/>
<evidence type="ECO:0000313" key="2">
    <source>
        <dbReference type="EMBL" id="CAB1443669.1"/>
    </source>
</evidence>
<sequence>MFCVLSLARTQEKKPKEERGPGMRALCLLPVSPRPIGGERWIRRLLCSPSFLLVEPSCPLPSLTVSQHNTAHRLCWKHEKVGRVNGSKVQSQGAESELSSHFSLWDSEGGTGKFQ</sequence>
<accession>A0A9N7YYY1</accession>
<evidence type="ECO:0000256" key="1">
    <source>
        <dbReference type="SAM" id="MobiDB-lite"/>
    </source>
</evidence>
<dbReference type="EMBL" id="CADEAL010003157">
    <property type="protein sequence ID" value="CAB1443669.1"/>
    <property type="molecule type" value="Genomic_DNA"/>
</dbReference>
<evidence type="ECO:0000313" key="3">
    <source>
        <dbReference type="Proteomes" id="UP001153269"/>
    </source>
</evidence>
<feature type="region of interest" description="Disordered" evidence="1">
    <location>
        <begin position="86"/>
        <end position="115"/>
    </location>
</feature>
<proteinExistence type="predicted"/>
<name>A0A9N7YYY1_PLEPL</name>
<reference evidence="2" key="1">
    <citation type="submission" date="2020-03" db="EMBL/GenBank/DDBJ databases">
        <authorList>
            <person name="Weist P."/>
        </authorList>
    </citation>
    <scope>NUCLEOTIDE SEQUENCE</scope>
</reference>
<feature type="compositionally biased region" description="Polar residues" evidence="1">
    <location>
        <begin position="87"/>
        <end position="102"/>
    </location>
</feature>
<organism evidence="2 3">
    <name type="scientific">Pleuronectes platessa</name>
    <name type="common">European plaice</name>
    <dbReference type="NCBI Taxonomy" id="8262"/>
    <lineage>
        <taxon>Eukaryota</taxon>
        <taxon>Metazoa</taxon>
        <taxon>Chordata</taxon>
        <taxon>Craniata</taxon>
        <taxon>Vertebrata</taxon>
        <taxon>Euteleostomi</taxon>
        <taxon>Actinopterygii</taxon>
        <taxon>Neopterygii</taxon>
        <taxon>Teleostei</taxon>
        <taxon>Neoteleostei</taxon>
        <taxon>Acanthomorphata</taxon>
        <taxon>Carangaria</taxon>
        <taxon>Pleuronectiformes</taxon>
        <taxon>Pleuronectoidei</taxon>
        <taxon>Pleuronectidae</taxon>
        <taxon>Pleuronectes</taxon>
    </lineage>
</organism>
<gene>
    <name evidence="2" type="ORF">PLEPLA_LOCUS31385</name>
</gene>
<dbReference type="Proteomes" id="UP001153269">
    <property type="component" value="Unassembled WGS sequence"/>
</dbReference>
<protein>
    <submittedName>
        <fullName evidence="2">Uncharacterized protein</fullName>
    </submittedName>
</protein>
<keyword evidence="3" id="KW-1185">Reference proteome</keyword>
<comment type="caution">
    <text evidence="2">The sequence shown here is derived from an EMBL/GenBank/DDBJ whole genome shotgun (WGS) entry which is preliminary data.</text>
</comment>